<dbReference type="SUPFAM" id="SSF55144">
    <property type="entry name" value="LigT-like"/>
    <property type="match status" value="1"/>
</dbReference>
<feature type="short sequence motif" description="HXTX 1" evidence="2">
    <location>
        <begin position="40"/>
        <end position="43"/>
    </location>
</feature>
<dbReference type="PANTHER" id="PTHR35561">
    <property type="entry name" value="RNA 2',3'-CYCLIC PHOSPHODIESTERASE"/>
    <property type="match status" value="1"/>
</dbReference>
<proteinExistence type="inferred from homology"/>
<accession>A0A9D2T5I2</accession>
<dbReference type="Gene3D" id="3.90.1140.10">
    <property type="entry name" value="Cyclic phosphodiesterase"/>
    <property type="match status" value="1"/>
</dbReference>
<comment type="caution">
    <text evidence="3">The sequence shown here is derived from an EMBL/GenBank/DDBJ whole genome shotgun (WGS) entry which is preliminary data.</text>
</comment>
<feature type="short sequence motif" description="HXTX 2" evidence="2">
    <location>
        <begin position="117"/>
        <end position="120"/>
    </location>
</feature>
<dbReference type="EMBL" id="DWWL01000046">
    <property type="protein sequence ID" value="HJC47818.1"/>
    <property type="molecule type" value="Genomic_DNA"/>
</dbReference>
<gene>
    <name evidence="3" type="primary">thpR</name>
    <name evidence="3" type="ORF">IAA04_07185</name>
</gene>
<dbReference type="HAMAP" id="MF_01940">
    <property type="entry name" value="RNA_CPDase"/>
    <property type="match status" value="1"/>
</dbReference>
<dbReference type="Proteomes" id="UP000823883">
    <property type="component" value="Unassembled WGS sequence"/>
</dbReference>
<reference evidence="3" key="1">
    <citation type="journal article" date="2021" name="PeerJ">
        <title>Extensive microbial diversity within the chicken gut microbiome revealed by metagenomics and culture.</title>
        <authorList>
            <person name="Gilroy R."/>
            <person name="Ravi A."/>
            <person name="Getino M."/>
            <person name="Pursley I."/>
            <person name="Horton D.L."/>
            <person name="Alikhan N.F."/>
            <person name="Baker D."/>
            <person name="Gharbi K."/>
            <person name="Hall N."/>
            <person name="Watson M."/>
            <person name="Adriaenssens E.M."/>
            <person name="Foster-Nyarko E."/>
            <person name="Jarju S."/>
            <person name="Secka A."/>
            <person name="Antonio M."/>
            <person name="Oren A."/>
            <person name="Chaudhuri R.R."/>
            <person name="La Ragione R."/>
            <person name="Hildebrand F."/>
            <person name="Pallen M.J."/>
        </authorList>
    </citation>
    <scope>NUCLEOTIDE SEQUENCE</scope>
    <source>
        <strain evidence="3">CHK183-5548</strain>
    </source>
</reference>
<evidence type="ECO:0000313" key="3">
    <source>
        <dbReference type="EMBL" id="HJC47818.1"/>
    </source>
</evidence>
<dbReference type="InterPro" id="IPR004175">
    <property type="entry name" value="RNA_CPDase"/>
</dbReference>
<dbReference type="PANTHER" id="PTHR35561:SF1">
    <property type="entry name" value="RNA 2',3'-CYCLIC PHOSPHODIESTERASE"/>
    <property type="match status" value="1"/>
</dbReference>
<keyword evidence="1 2" id="KW-0378">Hydrolase</keyword>
<comment type="similarity">
    <text evidence="2">Belongs to the 2H phosphoesterase superfamily. ThpR family.</text>
</comment>
<name>A0A9D2T5I2_9FIRM</name>
<dbReference type="GO" id="GO:0004113">
    <property type="term" value="F:2',3'-cyclic-nucleotide 3'-phosphodiesterase activity"/>
    <property type="evidence" value="ECO:0007669"/>
    <property type="project" value="InterPro"/>
</dbReference>
<organism evidence="3 4">
    <name type="scientific">Candidatus Lachnoclostridium pullistercoris</name>
    <dbReference type="NCBI Taxonomy" id="2838632"/>
    <lineage>
        <taxon>Bacteria</taxon>
        <taxon>Bacillati</taxon>
        <taxon>Bacillota</taxon>
        <taxon>Clostridia</taxon>
        <taxon>Lachnospirales</taxon>
        <taxon>Lachnospiraceae</taxon>
    </lineage>
</organism>
<comment type="catalytic activity">
    <reaction evidence="2">
        <text>a 3'-end 2',3'-cyclophospho-ribonucleotide-RNA + H2O = a 3'-end 2'-phospho-ribonucleotide-RNA + H(+)</text>
        <dbReference type="Rhea" id="RHEA:11828"/>
        <dbReference type="Rhea" id="RHEA-COMP:10464"/>
        <dbReference type="Rhea" id="RHEA-COMP:17353"/>
        <dbReference type="ChEBI" id="CHEBI:15377"/>
        <dbReference type="ChEBI" id="CHEBI:15378"/>
        <dbReference type="ChEBI" id="CHEBI:83064"/>
        <dbReference type="ChEBI" id="CHEBI:173113"/>
        <dbReference type="EC" id="3.1.4.58"/>
    </reaction>
</comment>
<reference evidence="3" key="2">
    <citation type="submission" date="2021-04" db="EMBL/GenBank/DDBJ databases">
        <authorList>
            <person name="Gilroy R."/>
        </authorList>
    </citation>
    <scope>NUCLEOTIDE SEQUENCE</scope>
    <source>
        <strain evidence="3">CHK183-5548</strain>
    </source>
</reference>
<dbReference type="EC" id="3.1.4.58" evidence="2"/>
<dbReference type="Pfam" id="PF13563">
    <property type="entry name" value="2_5_RNA_ligase2"/>
    <property type="match status" value="1"/>
</dbReference>
<comment type="function">
    <text evidence="2">Hydrolyzes RNA 2',3'-cyclic phosphodiester to an RNA 2'-phosphomonoester.</text>
</comment>
<sequence>MRLFVAIDLSDEMKKELVGCMHDLKRQGVEGNFVPAKNLHMTLAFIGEYGDPGRVKEAMGKVPMPEFRLSLAEKGNFGDILWVGVKGNQKLKTYVKDLRAALAADGIPCSKDKFVPHITLVRKCSAKKSYQMQVPKADMMVKRAVLMKSERKDGKMVYKEV</sequence>
<feature type="active site" description="Proton acceptor" evidence="2">
    <location>
        <position position="117"/>
    </location>
</feature>
<dbReference type="AlphaFoldDB" id="A0A9D2T5I2"/>
<feature type="active site" description="Proton donor" evidence="2">
    <location>
        <position position="40"/>
    </location>
</feature>
<evidence type="ECO:0000313" key="4">
    <source>
        <dbReference type="Proteomes" id="UP000823883"/>
    </source>
</evidence>
<protein>
    <recommendedName>
        <fullName evidence="2">RNA 2',3'-cyclic phosphodiesterase</fullName>
        <shortName evidence="2">RNA 2',3'-CPDase</shortName>
        <ecNumber evidence="2">3.1.4.58</ecNumber>
    </recommendedName>
</protein>
<dbReference type="NCBIfam" id="TIGR02258">
    <property type="entry name" value="2_5_ligase"/>
    <property type="match status" value="1"/>
</dbReference>
<evidence type="ECO:0000256" key="1">
    <source>
        <dbReference type="ARBA" id="ARBA00022801"/>
    </source>
</evidence>
<dbReference type="InterPro" id="IPR009097">
    <property type="entry name" value="Cyclic_Pdiesterase"/>
</dbReference>
<dbReference type="GO" id="GO:0008664">
    <property type="term" value="F:RNA 2',3'-cyclic 3'-phosphodiesterase activity"/>
    <property type="evidence" value="ECO:0007669"/>
    <property type="project" value="UniProtKB-EC"/>
</dbReference>
<evidence type="ECO:0000256" key="2">
    <source>
        <dbReference type="HAMAP-Rule" id="MF_01940"/>
    </source>
</evidence>